<evidence type="ECO:0000313" key="2">
    <source>
        <dbReference type="Proteomes" id="UP000646365"/>
    </source>
</evidence>
<proteinExistence type="predicted"/>
<comment type="caution">
    <text evidence="1">The sequence shown here is derived from an EMBL/GenBank/DDBJ whole genome shotgun (WGS) entry which is preliminary data.</text>
</comment>
<evidence type="ECO:0000313" key="1">
    <source>
        <dbReference type="EMBL" id="GGF28954.1"/>
    </source>
</evidence>
<name>A0A8J2YVS0_9PROT</name>
<dbReference type="AlphaFoldDB" id="A0A8J2YVS0"/>
<sequence length="73" mass="7582">MGHAETRLSEKHYAHLAPAYVGDTVRAAFGDLKLAPPSNVVPIDAAMPAQPLAGGDDDATRSLDQTELGVVGQ</sequence>
<organism evidence="1 2">
    <name type="scientific">Aliidongia dinghuensis</name>
    <dbReference type="NCBI Taxonomy" id="1867774"/>
    <lineage>
        <taxon>Bacteria</taxon>
        <taxon>Pseudomonadati</taxon>
        <taxon>Pseudomonadota</taxon>
        <taxon>Alphaproteobacteria</taxon>
        <taxon>Rhodospirillales</taxon>
        <taxon>Dongiaceae</taxon>
        <taxon>Aliidongia</taxon>
    </lineage>
</organism>
<dbReference type="EMBL" id="BMJQ01000010">
    <property type="protein sequence ID" value="GGF28954.1"/>
    <property type="molecule type" value="Genomic_DNA"/>
</dbReference>
<reference evidence="1" key="2">
    <citation type="submission" date="2020-09" db="EMBL/GenBank/DDBJ databases">
        <authorList>
            <person name="Sun Q."/>
            <person name="Zhou Y."/>
        </authorList>
    </citation>
    <scope>NUCLEOTIDE SEQUENCE</scope>
    <source>
        <strain evidence="1">CGMCC 1.15725</strain>
    </source>
</reference>
<dbReference type="Proteomes" id="UP000646365">
    <property type="component" value="Unassembled WGS sequence"/>
</dbReference>
<protein>
    <submittedName>
        <fullName evidence="1">Uncharacterized protein</fullName>
    </submittedName>
</protein>
<gene>
    <name evidence="1" type="ORF">GCM10011611_38800</name>
</gene>
<accession>A0A8J2YVS0</accession>
<reference evidence="1" key="1">
    <citation type="journal article" date="2014" name="Int. J. Syst. Evol. Microbiol.">
        <title>Complete genome sequence of Corynebacterium casei LMG S-19264T (=DSM 44701T), isolated from a smear-ripened cheese.</title>
        <authorList>
            <consortium name="US DOE Joint Genome Institute (JGI-PGF)"/>
            <person name="Walter F."/>
            <person name="Albersmeier A."/>
            <person name="Kalinowski J."/>
            <person name="Ruckert C."/>
        </authorList>
    </citation>
    <scope>NUCLEOTIDE SEQUENCE</scope>
    <source>
        <strain evidence="1">CGMCC 1.15725</strain>
    </source>
</reference>
<keyword evidence="2" id="KW-1185">Reference proteome</keyword>